<dbReference type="PROSITE" id="PS51257">
    <property type="entry name" value="PROKAR_LIPOPROTEIN"/>
    <property type="match status" value="1"/>
</dbReference>
<gene>
    <name evidence="2" type="ORF">HMPREF9723_01388</name>
</gene>
<organism evidence="2">
    <name type="scientific">Treponema denticola OTK</name>
    <dbReference type="NCBI Taxonomy" id="999434"/>
    <lineage>
        <taxon>Bacteria</taxon>
        <taxon>Pseudomonadati</taxon>
        <taxon>Spirochaetota</taxon>
        <taxon>Spirochaetia</taxon>
        <taxon>Spirochaetales</taxon>
        <taxon>Treponemataceae</taxon>
        <taxon>Treponema</taxon>
    </lineage>
</organism>
<dbReference type="PATRIC" id="fig|999434.4.peg.1439"/>
<dbReference type="RefSeq" id="WP_002692150.1">
    <property type="nucleotide sequence ID" value="NZ_CM001797.1"/>
</dbReference>
<proteinExistence type="predicted"/>
<reference evidence="2" key="1">
    <citation type="submission" date="2012-01" db="EMBL/GenBank/DDBJ databases">
        <title>The Genome Sequence of Treponema denticola OTK.</title>
        <authorList>
            <consortium name="The Broad Institute Genome Sequencing Platform"/>
            <person name="Earl A."/>
            <person name="Ward D."/>
            <person name="Feldgarden M."/>
            <person name="Gevers D."/>
            <person name="Blanton J.M."/>
            <person name="Fenno C.J."/>
            <person name="Baranova O.V."/>
            <person name="Mathney J."/>
            <person name="Dewhirst F.E."/>
            <person name="Izard J."/>
            <person name="Young S.K."/>
            <person name="Zeng Q."/>
            <person name="Gargeya S."/>
            <person name="Fitzgerald M."/>
            <person name="Haas B."/>
            <person name="Abouelleil A."/>
            <person name="Alvarado L."/>
            <person name="Arachchi H.M."/>
            <person name="Berlin A."/>
            <person name="Chapman S.B."/>
            <person name="Gearin G."/>
            <person name="Goldberg J."/>
            <person name="Griggs A."/>
            <person name="Gujja S."/>
            <person name="Hansen M."/>
            <person name="Heiman D."/>
            <person name="Howarth C."/>
            <person name="Larimer J."/>
            <person name="Lui A."/>
            <person name="MacDonald P.J.P."/>
            <person name="McCowen C."/>
            <person name="Montmayeur A."/>
            <person name="Murphy C."/>
            <person name="Neiman D."/>
            <person name="Pearson M."/>
            <person name="Priest M."/>
            <person name="Roberts A."/>
            <person name="Saif S."/>
            <person name="Shea T."/>
            <person name="Sisk P."/>
            <person name="Stolte C."/>
            <person name="Sykes S."/>
            <person name="Wortman J."/>
            <person name="Nusbaum C."/>
            <person name="Birren B."/>
        </authorList>
    </citation>
    <scope>NUCLEOTIDE SEQUENCE [LARGE SCALE GENOMIC DNA]</scope>
    <source>
        <strain evidence="2">OTK</strain>
    </source>
</reference>
<feature type="chain" id="PRO_5002508006" description="Lipoprotein" evidence="1">
    <location>
        <begin position="24"/>
        <end position="219"/>
    </location>
</feature>
<evidence type="ECO:0008006" key="3">
    <source>
        <dbReference type="Google" id="ProtNLM"/>
    </source>
</evidence>
<protein>
    <recommendedName>
        <fullName evidence="3">Lipoprotein</fullName>
    </recommendedName>
</protein>
<dbReference type="HOGENOM" id="CLU_1260987_0_0_12"/>
<dbReference type="EMBL" id="AGDY01000006">
    <property type="protein sequence ID" value="EMB21615.1"/>
    <property type="molecule type" value="Genomic_DNA"/>
</dbReference>
<sequence length="219" mass="24997">MAIRKVIFLTLLIMMLSSCTTSGYDSFRTRESSFSQTQIVTSNSAFSKEMITTILETKFPPNKIVSIAILFIDKQSPYSADFSIEIMKKSNLINGVEKFVSVPSIMIPNKLTFDDIQQIGIRSLCEYTLVFYSESRTEMSFTQFIKGEIEFKSDVEFSLIDNQTTAVIASDRLVTKIMKKNKFFNDKIIEQAKNEVFNEQANILAVKLNALFSSKYQKK</sequence>
<feature type="signal peptide" evidence="1">
    <location>
        <begin position="1"/>
        <end position="23"/>
    </location>
</feature>
<comment type="caution">
    <text evidence="2">The sequence shown here is derived from an EMBL/GenBank/DDBJ whole genome shotgun (WGS) entry which is preliminary data.</text>
</comment>
<dbReference type="AlphaFoldDB" id="A0A0F6MQE6"/>
<accession>A0A0F6MQE6</accession>
<evidence type="ECO:0000256" key="1">
    <source>
        <dbReference type="SAM" id="SignalP"/>
    </source>
</evidence>
<name>A0A0F6MQE6_TREDN</name>
<dbReference type="Proteomes" id="UP000011701">
    <property type="component" value="Chromosome"/>
</dbReference>
<evidence type="ECO:0000313" key="2">
    <source>
        <dbReference type="EMBL" id="EMB21615.1"/>
    </source>
</evidence>
<keyword evidence="1" id="KW-0732">Signal</keyword>